<evidence type="ECO:0000313" key="3">
    <source>
        <dbReference type="WBParaSite" id="HPLM_0001494201-mRNA-1"/>
    </source>
</evidence>
<dbReference type="AlphaFoldDB" id="A0A0N4WTL7"/>
<gene>
    <name evidence="1" type="ORF">HPLM_LOCUS14934</name>
</gene>
<sequence length="93" mass="10375">MLSTLAKSALRPASKAVRSAVLSTAATKPQEKNAKAPVESQSFCMNLFRGRAVTNQIFPYPLKLDDDQRETLHMILGPTEKFLEEVNDVVKWV</sequence>
<evidence type="ECO:0000313" key="2">
    <source>
        <dbReference type="Proteomes" id="UP000268014"/>
    </source>
</evidence>
<dbReference type="Proteomes" id="UP000268014">
    <property type="component" value="Unassembled WGS sequence"/>
</dbReference>
<dbReference type="STRING" id="6290.A0A0N4WTL7"/>
<proteinExistence type="predicted"/>
<dbReference type="WBParaSite" id="HPLM_0001494201-mRNA-1">
    <property type="protein sequence ID" value="HPLM_0001494201-mRNA-1"/>
    <property type="gene ID" value="HPLM_0001494201"/>
</dbReference>
<reference evidence="1 2" key="2">
    <citation type="submission" date="2018-11" db="EMBL/GenBank/DDBJ databases">
        <authorList>
            <consortium name="Pathogen Informatics"/>
        </authorList>
    </citation>
    <scope>NUCLEOTIDE SEQUENCE [LARGE SCALE GENOMIC DNA]</scope>
    <source>
        <strain evidence="1 2">MHpl1</strain>
    </source>
</reference>
<protein>
    <submittedName>
        <fullName evidence="3">L51_S25_CI-B8 domain-containing protein</fullName>
    </submittedName>
</protein>
<dbReference type="OrthoDB" id="5845531at2759"/>
<dbReference type="EMBL" id="UZAF01018764">
    <property type="protein sequence ID" value="VDO54764.1"/>
    <property type="molecule type" value="Genomic_DNA"/>
</dbReference>
<reference evidence="3" key="1">
    <citation type="submission" date="2017-02" db="UniProtKB">
        <authorList>
            <consortium name="WormBaseParasite"/>
        </authorList>
    </citation>
    <scope>IDENTIFICATION</scope>
</reference>
<accession>A0A0N4WTL7</accession>
<evidence type="ECO:0000313" key="1">
    <source>
        <dbReference type="EMBL" id="VDO54764.1"/>
    </source>
</evidence>
<keyword evidence="2" id="KW-1185">Reference proteome</keyword>
<name>A0A0N4WTL7_HAEPC</name>
<organism evidence="3">
    <name type="scientific">Haemonchus placei</name>
    <name type="common">Barber's pole worm</name>
    <dbReference type="NCBI Taxonomy" id="6290"/>
    <lineage>
        <taxon>Eukaryota</taxon>
        <taxon>Metazoa</taxon>
        <taxon>Ecdysozoa</taxon>
        <taxon>Nematoda</taxon>
        <taxon>Chromadorea</taxon>
        <taxon>Rhabditida</taxon>
        <taxon>Rhabditina</taxon>
        <taxon>Rhabditomorpha</taxon>
        <taxon>Strongyloidea</taxon>
        <taxon>Trichostrongylidae</taxon>
        <taxon>Haemonchus</taxon>
    </lineage>
</organism>